<gene>
    <name evidence="2" type="ORF">COT20_01275</name>
</gene>
<evidence type="ECO:0000256" key="1">
    <source>
        <dbReference type="SAM" id="SignalP"/>
    </source>
</evidence>
<dbReference type="EMBL" id="PEXQ01000031">
    <property type="protein sequence ID" value="PIU15814.1"/>
    <property type="molecule type" value="Genomic_DNA"/>
</dbReference>
<comment type="caution">
    <text evidence="2">The sequence shown here is derived from an EMBL/GenBank/DDBJ whole genome shotgun (WGS) entry which is preliminary data.</text>
</comment>
<feature type="chain" id="PRO_5014818241" evidence="1">
    <location>
        <begin position="24"/>
        <end position="148"/>
    </location>
</feature>
<evidence type="ECO:0000313" key="2">
    <source>
        <dbReference type="EMBL" id="PIU15814.1"/>
    </source>
</evidence>
<keyword evidence="1" id="KW-0732">Signal</keyword>
<evidence type="ECO:0000313" key="3">
    <source>
        <dbReference type="Proteomes" id="UP000229784"/>
    </source>
</evidence>
<accession>A0A2M6XUN2</accession>
<sequence length="148" mass="15237">MKQMLLLTTMALVLVFIAGVVNGGDVADDETVNVLATIPQLVMVQNLDDVVVTYSSYDYDNNLFILAGSDAFKVITNCKNTGIISVATGGTLVSGFSEFSASVDPTIMVCPGATSATLTVGLKADLTVDTGTDISTGGTITVTAIATF</sequence>
<organism evidence="2 3">
    <name type="scientific">bacterium (Candidatus Gribaldobacteria) CG08_land_8_20_14_0_20_39_15</name>
    <dbReference type="NCBI Taxonomy" id="2014273"/>
    <lineage>
        <taxon>Bacteria</taxon>
        <taxon>Candidatus Gribaldobacteria</taxon>
    </lineage>
</organism>
<dbReference type="AlphaFoldDB" id="A0A2M6XUN2"/>
<dbReference type="Proteomes" id="UP000229784">
    <property type="component" value="Unassembled WGS sequence"/>
</dbReference>
<name>A0A2M6XUN2_9BACT</name>
<protein>
    <submittedName>
        <fullName evidence="2">Uncharacterized protein</fullName>
    </submittedName>
</protein>
<reference evidence="3" key="1">
    <citation type="submission" date="2017-09" db="EMBL/GenBank/DDBJ databases">
        <title>Depth-based differentiation of microbial function through sediment-hosted aquifers and enrichment of novel symbionts in the deep terrestrial subsurface.</title>
        <authorList>
            <person name="Probst A.J."/>
            <person name="Ladd B."/>
            <person name="Jarett J.K."/>
            <person name="Geller-Mcgrath D.E."/>
            <person name="Sieber C.M.K."/>
            <person name="Emerson J.B."/>
            <person name="Anantharaman K."/>
            <person name="Thomas B.C."/>
            <person name="Malmstrom R."/>
            <person name="Stieglmeier M."/>
            <person name="Klingl A."/>
            <person name="Woyke T."/>
            <person name="Ryan C.M."/>
            <person name="Banfield J.F."/>
        </authorList>
    </citation>
    <scope>NUCLEOTIDE SEQUENCE [LARGE SCALE GENOMIC DNA]</scope>
</reference>
<proteinExistence type="predicted"/>
<feature type="signal peptide" evidence="1">
    <location>
        <begin position="1"/>
        <end position="23"/>
    </location>
</feature>